<evidence type="ECO:0000259" key="1">
    <source>
        <dbReference type="SMART" id="SM00960"/>
    </source>
</evidence>
<dbReference type="Gene3D" id="3.30.450.30">
    <property type="entry name" value="Dynein light chain 2a, cytoplasmic"/>
    <property type="match status" value="1"/>
</dbReference>
<protein>
    <submittedName>
        <fullName evidence="2">Roadblock/LC7 domain-containing protein</fullName>
    </submittedName>
</protein>
<dbReference type="SMART" id="SM00960">
    <property type="entry name" value="Robl_LC7"/>
    <property type="match status" value="1"/>
</dbReference>
<name>A0ABP6HAF4_9ACTN</name>
<dbReference type="SUPFAM" id="SSF103196">
    <property type="entry name" value="Roadblock/LC7 domain"/>
    <property type="match status" value="1"/>
</dbReference>
<dbReference type="PANTHER" id="PTHR36222">
    <property type="entry name" value="SERINE PROTEASE INHIBITOR RV3364C"/>
    <property type="match status" value="1"/>
</dbReference>
<gene>
    <name evidence="2" type="ORF">GCM10010439_72650</name>
</gene>
<sequence>MTPQQSAEQLIRAELRLLRDQVKGVHGSMVATSDGFMVAEDIPDLEPTRIAAIIATTLGLARQATEATGRGRFRETLTRGSDGYLAVFAIGEKAVVAVLGGDDMNVGMLHYQIRDLNKRIAHHMEQAVRSRKFLAPEDL</sequence>
<dbReference type="PANTHER" id="PTHR36222:SF1">
    <property type="entry name" value="SERINE PROTEASE INHIBITOR RV3364C"/>
    <property type="match status" value="1"/>
</dbReference>
<dbReference type="RefSeq" id="WP_344458075.1">
    <property type="nucleotide sequence ID" value="NZ_BAAATZ010000037.1"/>
</dbReference>
<proteinExistence type="predicted"/>
<dbReference type="Pfam" id="PF03259">
    <property type="entry name" value="Robl_LC7"/>
    <property type="match status" value="1"/>
</dbReference>
<dbReference type="Proteomes" id="UP001501842">
    <property type="component" value="Unassembled WGS sequence"/>
</dbReference>
<dbReference type="InterPro" id="IPR053141">
    <property type="entry name" value="Mycobact_SerProt_Inhib_Rv3364c"/>
</dbReference>
<evidence type="ECO:0000313" key="3">
    <source>
        <dbReference type="Proteomes" id="UP001501842"/>
    </source>
</evidence>
<comment type="caution">
    <text evidence="2">The sequence shown here is derived from an EMBL/GenBank/DDBJ whole genome shotgun (WGS) entry which is preliminary data.</text>
</comment>
<keyword evidence="3" id="KW-1185">Reference proteome</keyword>
<evidence type="ECO:0000313" key="2">
    <source>
        <dbReference type="EMBL" id="GAA2738469.1"/>
    </source>
</evidence>
<dbReference type="EMBL" id="BAAATZ010000037">
    <property type="protein sequence ID" value="GAA2738469.1"/>
    <property type="molecule type" value="Genomic_DNA"/>
</dbReference>
<organism evidence="2 3">
    <name type="scientific">Actinocorallia aurantiaca</name>
    <dbReference type="NCBI Taxonomy" id="46204"/>
    <lineage>
        <taxon>Bacteria</taxon>
        <taxon>Bacillati</taxon>
        <taxon>Actinomycetota</taxon>
        <taxon>Actinomycetes</taxon>
        <taxon>Streptosporangiales</taxon>
        <taxon>Thermomonosporaceae</taxon>
        <taxon>Actinocorallia</taxon>
    </lineage>
</organism>
<accession>A0ABP6HAF4</accession>
<reference evidence="3" key="1">
    <citation type="journal article" date="2019" name="Int. J. Syst. Evol. Microbiol.">
        <title>The Global Catalogue of Microorganisms (GCM) 10K type strain sequencing project: providing services to taxonomists for standard genome sequencing and annotation.</title>
        <authorList>
            <consortium name="The Broad Institute Genomics Platform"/>
            <consortium name="The Broad Institute Genome Sequencing Center for Infectious Disease"/>
            <person name="Wu L."/>
            <person name="Ma J."/>
        </authorList>
    </citation>
    <scope>NUCLEOTIDE SEQUENCE [LARGE SCALE GENOMIC DNA]</scope>
    <source>
        <strain evidence="3">JCM 8201</strain>
    </source>
</reference>
<feature type="domain" description="Roadblock/LAMTOR2" evidence="1">
    <location>
        <begin position="11"/>
        <end position="100"/>
    </location>
</feature>
<dbReference type="InterPro" id="IPR004942">
    <property type="entry name" value="Roadblock/LAMTOR2_dom"/>
</dbReference>